<proteinExistence type="predicted"/>
<protein>
    <submittedName>
        <fullName evidence="2">Uncharacterized protein</fullName>
    </submittedName>
</protein>
<comment type="caution">
    <text evidence="2">The sequence shown here is derived from an EMBL/GenBank/DDBJ whole genome shotgun (WGS) entry which is preliminary data.</text>
</comment>
<evidence type="ECO:0000313" key="2">
    <source>
        <dbReference type="EMBL" id="OHA66625.1"/>
    </source>
</evidence>
<feature type="compositionally biased region" description="Polar residues" evidence="1">
    <location>
        <begin position="107"/>
        <end position="118"/>
    </location>
</feature>
<feature type="compositionally biased region" description="Basic and acidic residues" evidence="1">
    <location>
        <begin position="94"/>
        <end position="104"/>
    </location>
</feature>
<evidence type="ECO:0000256" key="1">
    <source>
        <dbReference type="SAM" id="MobiDB-lite"/>
    </source>
</evidence>
<name>A0A1G2R170_9BACT</name>
<dbReference type="Proteomes" id="UP000178092">
    <property type="component" value="Unassembled WGS sequence"/>
</dbReference>
<gene>
    <name evidence="2" type="ORF">A3C04_00515</name>
</gene>
<sequence length="118" mass="12572">MLEDKNNAIFSITSDGVNNKIKIAAPPGASVTTNATKTHIQNIEQESSGGEISHNAADLTQIGGNQTAKNKGKITNRVEGGTLYQENLTQSADTKGEILNEVKKTKNPVNSYDNSGRD</sequence>
<organism evidence="2 3">
    <name type="scientific">Candidatus Wildermuthbacteria bacterium RIFCSPHIGHO2_02_FULL_45_25</name>
    <dbReference type="NCBI Taxonomy" id="1802450"/>
    <lineage>
        <taxon>Bacteria</taxon>
        <taxon>Candidatus Wildermuthiibacteriota</taxon>
    </lineage>
</organism>
<reference evidence="2 3" key="1">
    <citation type="journal article" date="2016" name="Nat. Commun.">
        <title>Thousands of microbial genomes shed light on interconnected biogeochemical processes in an aquifer system.</title>
        <authorList>
            <person name="Anantharaman K."/>
            <person name="Brown C.T."/>
            <person name="Hug L.A."/>
            <person name="Sharon I."/>
            <person name="Castelle C.J."/>
            <person name="Probst A.J."/>
            <person name="Thomas B.C."/>
            <person name="Singh A."/>
            <person name="Wilkins M.J."/>
            <person name="Karaoz U."/>
            <person name="Brodie E.L."/>
            <person name="Williams K.H."/>
            <person name="Hubbard S.S."/>
            <person name="Banfield J.F."/>
        </authorList>
    </citation>
    <scope>NUCLEOTIDE SEQUENCE [LARGE SCALE GENOMIC DNA]</scope>
</reference>
<accession>A0A1G2R170</accession>
<evidence type="ECO:0000313" key="3">
    <source>
        <dbReference type="Proteomes" id="UP000178092"/>
    </source>
</evidence>
<dbReference type="AlphaFoldDB" id="A0A1G2R170"/>
<feature type="region of interest" description="Disordered" evidence="1">
    <location>
        <begin position="92"/>
        <end position="118"/>
    </location>
</feature>
<dbReference type="EMBL" id="MHTV01000027">
    <property type="protein sequence ID" value="OHA66625.1"/>
    <property type="molecule type" value="Genomic_DNA"/>
</dbReference>